<evidence type="ECO:0000256" key="3">
    <source>
        <dbReference type="ARBA" id="ARBA00023235"/>
    </source>
</evidence>
<dbReference type="RefSeq" id="WP_344189304.1">
    <property type="nucleotide sequence ID" value="NZ_BAAARN010000001.1"/>
</dbReference>
<dbReference type="EMBL" id="BAAARN010000001">
    <property type="protein sequence ID" value="GAA2730357.1"/>
    <property type="molecule type" value="Genomic_DNA"/>
</dbReference>
<sequence length="556" mass="57518">MSSLGVVASGPAADAIAASVPVLVEAQFASKLFAQDATLWGPEAESESAIRLSWVNLARTSRPLLGEIAALRDQLRGDGVDRIVLCGMGGSSLAPEVICATAGVDLVVLDSSQPDMVRDAIVDLERTAVVVSSKSGSTVETDSQRRAFQAAFEEKGIDPTTRIIIVTDPGSPLDDQSRADGYRVVNADPNVGGRYSALTAFGLVPSGLAGADIEALLDDAEAVADVLSADDDGNPALRLAAAMAATNPLRDKLVLVDDGSGIVGLPDWAEQLIAESTGKQGTGILPVVVGSEEDPEVAHPDADVTVVRLKGDDEDSDSADELVQADRSDVAVSGPLGAQLLLWEVATAAAGRLLGINPFDQPDVESAKKASRALLDQGMGAGDEPAATDGAVEIRALGGDWLGDATTVPQAIDALFAQLDADRGYLAVMAYLDRIADAELASVRPGLARRTHRPVTFGWGPRFLHSTGQFHKGGPATGVYLQITTAPHEDLSVPGREFSFGEFVASQAAGDAQVLAEHGRPVLQLHLTDHDAGLAQVRESLAAAASGGDDDPKGSA</sequence>
<gene>
    <name evidence="4" type="ORF">GCM10009867_01580</name>
</gene>
<reference evidence="5" key="1">
    <citation type="journal article" date="2019" name="Int. J. Syst. Evol. Microbiol.">
        <title>The Global Catalogue of Microorganisms (GCM) 10K type strain sequencing project: providing services to taxonomists for standard genome sequencing and annotation.</title>
        <authorList>
            <consortium name="The Broad Institute Genomics Platform"/>
            <consortium name="The Broad Institute Genome Sequencing Center for Infectious Disease"/>
            <person name="Wu L."/>
            <person name="Ma J."/>
        </authorList>
    </citation>
    <scope>NUCLEOTIDE SEQUENCE [LARGE SCALE GENOMIC DNA]</scope>
    <source>
        <strain evidence="5">JCM 16378</strain>
    </source>
</reference>
<dbReference type="PROSITE" id="PS51463">
    <property type="entry name" value="P_GLUCOSE_ISOMERASE_3"/>
    <property type="match status" value="1"/>
</dbReference>
<keyword evidence="5" id="KW-1185">Reference proteome</keyword>
<keyword evidence="3 4" id="KW-0413">Isomerase</keyword>
<evidence type="ECO:0000256" key="1">
    <source>
        <dbReference type="ARBA" id="ARBA00022432"/>
    </source>
</evidence>
<organism evidence="4 5">
    <name type="scientific">Pedococcus aerophilus</name>
    <dbReference type="NCBI Taxonomy" id="436356"/>
    <lineage>
        <taxon>Bacteria</taxon>
        <taxon>Bacillati</taxon>
        <taxon>Actinomycetota</taxon>
        <taxon>Actinomycetes</taxon>
        <taxon>Micrococcales</taxon>
        <taxon>Intrasporangiaceae</taxon>
        <taxon>Pedococcus</taxon>
    </lineage>
</organism>
<proteinExistence type="predicted"/>
<accession>A0ABN3UDZ2</accession>
<dbReference type="PRINTS" id="PR00662">
    <property type="entry name" value="G6PISOMERASE"/>
</dbReference>
<dbReference type="InterPro" id="IPR046348">
    <property type="entry name" value="SIS_dom_sf"/>
</dbReference>
<protein>
    <submittedName>
        <fullName evidence="4">Glucose-6-phosphate isomerase</fullName>
    </submittedName>
</protein>
<comment type="caution">
    <text evidence="4">The sequence shown here is derived from an EMBL/GenBank/DDBJ whole genome shotgun (WGS) entry which is preliminary data.</text>
</comment>
<dbReference type="Gene3D" id="3.40.50.10490">
    <property type="entry name" value="Glucose-6-phosphate isomerase like protein, domain 1"/>
    <property type="match status" value="3"/>
</dbReference>
<dbReference type="InterPro" id="IPR001672">
    <property type="entry name" value="G6P_Isomerase"/>
</dbReference>
<evidence type="ECO:0000313" key="4">
    <source>
        <dbReference type="EMBL" id="GAA2730357.1"/>
    </source>
</evidence>
<name>A0ABN3UDZ2_9MICO</name>
<dbReference type="Proteomes" id="UP001501326">
    <property type="component" value="Unassembled WGS sequence"/>
</dbReference>
<keyword evidence="1" id="KW-0312">Gluconeogenesis</keyword>
<dbReference type="GO" id="GO:0016853">
    <property type="term" value="F:isomerase activity"/>
    <property type="evidence" value="ECO:0007669"/>
    <property type="project" value="UniProtKB-KW"/>
</dbReference>
<dbReference type="SUPFAM" id="SSF53697">
    <property type="entry name" value="SIS domain"/>
    <property type="match status" value="1"/>
</dbReference>
<dbReference type="PANTHER" id="PTHR11469:SF1">
    <property type="entry name" value="GLUCOSE-6-PHOSPHATE ISOMERASE"/>
    <property type="match status" value="1"/>
</dbReference>
<keyword evidence="2" id="KW-0324">Glycolysis</keyword>
<evidence type="ECO:0000313" key="5">
    <source>
        <dbReference type="Proteomes" id="UP001501326"/>
    </source>
</evidence>
<dbReference type="PANTHER" id="PTHR11469">
    <property type="entry name" value="GLUCOSE-6-PHOSPHATE ISOMERASE"/>
    <property type="match status" value="1"/>
</dbReference>
<evidence type="ECO:0000256" key="2">
    <source>
        <dbReference type="ARBA" id="ARBA00023152"/>
    </source>
</evidence>